<evidence type="ECO:0000256" key="5">
    <source>
        <dbReference type="PROSITE-ProRule" id="PRU01248"/>
    </source>
</evidence>
<dbReference type="PANTHER" id="PTHR30629">
    <property type="entry name" value="PROPHAGE INTEGRASE"/>
    <property type="match status" value="1"/>
</dbReference>
<dbReference type="RefSeq" id="WP_127741168.1">
    <property type="nucleotide sequence ID" value="NZ_SACN01000001.1"/>
</dbReference>
<dbReference type="Gene3D" id="1.10.443.10">
    <property type="entry name" value="Intergrase catalytic core"/>
    <property type="match status" value="1"/>
</dbReference>
<dbReference type="InterPro" id="IPR002104">
    <property type="entry name" value="Integrase_catalytic"/>
</dbReference>
<evidence type="ECO:0000256" key="3">
    <source>
        <dbReference type="ARBA" id="ARBA00023125"/>
    </source>
</evidence>
<protein>
    <submittedName>
        <fullName evidence="8">Site-specific integrase</fullName>
    </submittedName>
</protein>
<accession>A0A437M5T2</accession>
<dbReference type="InterPro" id="IPR050808">
    <property type="entry name" value="Phage_Integrase"/>
</dbReference>
<dbReference type="InterPro" id="IPR025166">
    <property type="entry name" value="Integrase_DNA_bind_dom"/>
</dbReference>
<dbReference type="InterPro" id="IPR044068">
    <property type="entry name" value="CB"/>
</dbReference>
<keyword evidence="9" id="KW-1185">Reference proteome</keyword>
<evidence type="ECO:0000313" key="9">
    <source>
        <dbReference type="Proteomes" id="UP000282971"/>
    </source>
</evidence>
<dbReference type="GO" id="GO:0003677">
    <property type="term" value="F:DNA binding"/>
    <property type="evidence" value="ECO:0007669"/>
    <property type="project" value="UniProtKB-UniRule"/>
</dbReference>
<dbReference type="SUPFAM" id="SSF56349">
    <property type="entry name" value="DNA breaking-rejoining enzymes"/>
    <property type="match status" value="1"/>
</dbReference>
<dbReference type="CDD" id="cd00801">
    <property type="entry name" value="INT_P4_C"/>
    <property type="match status" value="1"/>
</dbReference>
<evidence type="ECO:0000256" key="2">
    <source>
        <dbReference type="ARBA" id="ARBA00022908"/>
    </source>
</evidence>
<dbReference type="PROSITE" id="PS51898">
    <property type="entry name" value="TYR_RECOMBINASE"/>
    <property type="match status" value="1"/>
</dbReference>
<keyword evidence="4" id="KW-0233">DNA recombination</keyword>
<dbReference type="Gene3D" id="3.30.160.390">
    <property type="entry name" value="Integrase, DNA-binding domain"/>
    <property type="match status" value="1"/>
</dbReference>
<dbReference type="GO" id="GO:0006310">
    <property type="term" value="P:DNA recombination"/>
    <property type="evidence" value="ECO:0007669"/>
    <property type="project" value="UniProtKB-KW"/>
</dbReference>
<name>A0A437M5T2_9SPHN</name>
<gene>
    <name evidence="8" type="ORF">EOD43_03595</name>
</gene>
<evidence type="ECO:0000256" key="1">
    <source>
        <dbReference type="ARBA" id="ARBA00008857"/>
    </source>
</evidence>
<evidence type="ECO:0000259" key="6">
    <source>
        <dbReference type="PROSITE" id="PS51898"/>
    </source>
</evidence>
<dbReference type="InterPro" id="IPR010998">
    <property type="entry name" value="Integrase_recombinase_N"/>
</dbReference>
<dbReference type="PANTHER" id="PTHR30629:SF2">
    <property type="entry name" value="PROPHAGE INTEGRASE INTS-RELATED"/>
    <property type="match status" value="1"/>
</dbReference>
<evidence type="ECO:0000313" key="8">
    <source>
        <dbReference type="EMBL" id="RVT92999.1"/>
    </source>
</evidence>
<evidence type="ECO:0000259" key="7">
    <source>
        <dbReference type="PROSITE" id="PS51900"/>
    </source>
</evidence>
<evidence type="ECO:0000256" key="4">
    <source>
        <dbReference type="ARBA" id="ARBA00023172"/>
    </source>
</evidence>
<dbReference type="Pfam" id="PF00589">
    <property type="entry name" value="Phage_integrase"/>
    <property type="match status" value="1"/>
</dbReference>
<dbReference type="AlphaFoldDB" id="A0A437M5T2"/>
<feature type="domain" description="Tyr recombinase" evidence="6">
    <location>
        <begin position="211"/>
        <end position="385"/>
    </location>
</feature>
<proteinExistence type="inferred from homology"/>
<keyword evidence="2" id="KW-0229">DNA integration</keyword>
<dbReference type="InterPro" id="IPR011010">
    <property type="entry name" value="DNA_brk_join_enz"/>
</dbReference>
<dbReference type="EMBL" id="SACN01000001">
    <property type="protein sequence ID" value="RVT92999.1"/>
    <property type="molecule type" value="Genomic_DNA"/>
</dbReference>
<dbReference type="Gene3D" id="1.10.150.130">
    <property type="match status" value="1"/>
</dbReference>
<dbReference type="Pfam" id="PF13356">
    <property type="entry name" value="Arm-DNA-bind_3"/>
    <property type="match status" value="1"/>
</dbReference>
<dbReference type="OrthoDB" id="7388552at2"/>
<dbReference type="GO" id="GO:0015074">
    <property type="term" value="P:DNA integration"/>
    <property type="evidence" value="ECO:0007669"/>
    <property type="project" value="UniProtKB-KW"/>
</dbReference>
<comment type="similarity">
    <text evidence="1">Belongs to the 'phage' integrase family.</text>
</comment>
<dbReference type="InterPro" id="IPR013762">
    <property type="entry name" value="Integrase-like_cat_sf"/>
</dbReference>
<comment type="caution">
    <text evidence="8">The sequence shown here is derived from an EMBL/GenBank/DDBJ whole genome shotgun (WGS) entry which is preliminary data.</text>
</comment>
<dbReference type="InterPro" id="IPR038488">
    <property type="entry name" value="Integrase_DNA-bd_sf"/>
</dbReference>
<dbReference type="PROSITE" id="PS51900">
    <property type="entry name" value="CB"/>
    <property type="match status" value="1"/>
</dbReference>
<dbReference type="Proteomes" id="UP000282971">
    <property type="component" value="Unassembled WGS sequence"/>
</dbReference>
<dbReference type="InterPro" id="IPR053876">
    <property type="entry name" value="Phage_int_M"/>
</dbReference>
<sequence length="404" mass="44444">MSRGLNRLTARGVAALKMPGRHADGGGLYFRVTAKGARSWVFMTGTAQKRVEIGLGGLASVSLAAARQIASDMREAAALGKDPRVVITSMKAKTECATPKFGKFAEDYISSVEAGWKSAVHRQQWRSTLRDHAGILHDRLVNEISTDNVLAVLKPIWLSKAETARRLRARIEKILDAAKARGFRSRDELNPAAWRGHLELLLPSQSKLQRGHHAALPWREAPAFMRELRARPAQAARCLEFVILTAARSGEALGATWGEVDLDARLWLVPATRMKAGAEHVVPLSERACKILLDLRPAKPAMGDLIFHVAGAARSNMAMAMLLRRMGHGGITTHGFRSTFRDWAGDATNYPREIVEQALAHTISNKAERAYRRGTAIERRREIMNSWSAYLESGASALPLAEVD</sequence>
<feature type="domain" description="Core-binding (CB)" evidence="7">
    <location>
        <begin position="99"/>
        <end position="179"/>
    </location>
</feature>
<reference evidence="8 9" key="1">
    <citation type="submission" date="2019-01" db="EMBL/GenBank/DDBJ databases">
        <authorList>
            <person name="Chen W.-M."/>
        </authorList>
    </citation>
    <scope>NUCLEOTIDE SEQUENCE [LARGE SCALE GENOMIC DNA]</scope>
    <source>
        <strain evidence="8 9">CCP-7</strain>
    </source>
</reference>
<dbReference type="Pfam" id="PF22022">
    <property type="entry name" value="Phage_int_M"/>
    <property type="match status" value="1"/>
</dbReference>
<keyword evidence="3 5" id="KW-0238">DNA-binding</keyword>
<organism evidence="8 9">
    <name type="scientific">Sphingomonas crocodyli</name>
    <dbReference type="NCBI Taxonomy" id="1979270"/>
    <lineage>
        <taxon>Bacteria</taxon>
        <taxon>Pseudomonadati</taxon>
        <taxon>Pseudomonadota</taxon>
        <taxon>Alphaproteobacteria</taxon>
        <taxon>Sphingomonadales</taxon>
        <taxon>Sphingomonadaceae</taxon>
        <taxon>Sphingomonas</taxon>
    </lineage>
</organism>